<protein>
    <recommendedName>
        <fullName evidence="2">Reverse transcriptase zinc-binding domain-containing protein</fullName>
    </recommendedName>
</protein>
<accession>A0A8S9LXR6</accession>
<dbReference type="Pfam" id="PF13966">
    <property type="entry name" value="zf-RVT"/>
    <property type="match status" value="1"/>
</dbReference>
<feature type="domain" description="Reverse transcriptase zinc-binding" evidence="2">
    <location>
        <begin position="110"/>
        <end position="161"/>
    </location>
</feature>
<proteinExistence type="predicted"/>
<feature type="compositionally biased region" description="Polar residues" evidence="1">
    <location>
        <begin position="181"/>
        <end position="202"/>
    </location>
</feature>
<gene>
    <name evidence="3" type="ORF">F2Q70_00009890</name>
</gene>
<reference evidence="3" key="1">
    <citation type="submission" date="2019-12" db="EMBL/GenBank/DDBJ databases">
        <title>Genome sequencing and annotation of Brassica cretica.</title>
        <authorList>
            <person name="Studholme D.J."/>
            <person name="Sarris P.F."/>
        </authorList>
    </citation>
    <scope>NUCLEOTIDE SEQUENCE</scope>
    <source>
        <strain evidence="3">PFS-102/07</strain>
        <tissue evidence="3">Leaf</tissue>
    </source>
</reference>
<feature type="region of interest" description="Disordered" evidence="1">
    <location>
        <begin position="171"/>
        <end position="210"/>
    </location>
</feature>
<dbReference type="EMBL" id="QGKY02000089">
    <property type="protein sequence ID" value="KAF2612730.1"/>
    <property type="molecule type" value="Genomic_DNA"/>
</dbReference>
<comment type="caution">
    <text evidence="3">The sequence shown here is derived from an EMBL/GenBank/DDBJ whole genome shotgun (WGS) entry which is preliminary data.</text>
</comment>
<dbReference type="InterPro" id="IPR026960">
    <property type="entry name" value="RVT-Znf"/>
</dbReference>
<evidence type="ECO:0000256" key="1">
    <source>
        <dbReference type="SAM" id="MobiDB-lite"/>
    </source>
</evidence>
<name>A0A8S9LXR6_BRACR</name>
<evidence type="ECO:0000313" key="3">
    <source>
        <dbReference type="EMBL" id="KAF2612730.1"/>
    </source>
</evidence>
<sequence>MITMNMITFLIISPTRIVKLRIQNGESALFWFDNWTPFGSLSDHLSNSPSRLGIPPHATVSSLFRNGSWHLPPARTETQVQLQAYLMTITLTEDQDYYEWEINGQVSERFKTMELYAYLCAERGDVQWSKAVWFSGGIPRHNFHTWLLVLDRIPTRDRLITIEQGRLKARDTTSERLGGHSQPNDCASPTEIASSPGTNGLASNDLLALE</sequence>
<dbReference type="AlphaFoldDB" id="A0A8S9LXR6"/>
<evidence type="ECO:0000259" key="2">
    <source>
        <dbReference type="Pfam" id="PF13966"/>
    </source>
</evidence>
<organism evidence="3">
    <name type="scientific">Brassica cretica</name>
    <name type="common">Mustard</name>
    <dbReference type="NCBI Taxonomy" id="69181"/>
    <lineage>
        <taxon>Eukaryota</taxon>
        <taxon>Viridiplantae</taxon>
        <taxon>Streptophyta</taxon>
        <taxon>Embryophyta</taxon>
        <taxon>Tracheophyta</taxon>
        <taxon>Spermatophyta</taxon>
        <taxon>Magnoliopsida</taxon>
        <taxon>eudicotyledons</taxon>
        <taxon>Gunneridae</taxon>
        <taxon>Pentapetalae</taxon>
        <taxon>rosids</taxon>
        <taxon>malvids</taxon>
        <taxon>Brassicales</taxon>
        <taxon>Brassicaceae</taxon>
        <taxon>Brassiceae</taxon>
        <taxon>Brassica</taxon>
    </lineage>
</organism>